<evidence type="ECO:0000313" key="1">
    <source>
        <dbReference type="EMBL" id="KAF6004809.1"/>
    </source>
</evidence>
<accession>A0A7J7IQ12</accession>
<protein>
    <submittedName>
        <fullName evidence="1">Uncharacterized protein</fullName>
    </submittedName>
</protein>
<proteinExistence type="predicted"/>
<name>A0A7J7IQ12_9RHOD</name>
<reference evidence="1 2" key="1">
    <citation type="journal article" date="2020" name="J. Phycol.">
        <title>Comparative genome analysis reveals Cyanidiococcus gen. nov., a new extremophilic red algal genus sister to Cyanidioschyzon (Cyanidioschyzonaceae, Rhodophyta).</title>
        <authorList>
            <person name="Liu S.-L."/>
            <person name="Chiang Y.-R."/>
            <person name="Yoon H.S."/>
            <person name="Fu H.-Y."/>
        </authorList>
    </citation>
    <scope>NUCLEOTIDE SEQUENCE [LARGE SCALE GENOMIC DNA]</scope>
    <source>
        <strain evidence="1 2">THAL066</strain>
    </source>
</reference>
<gene>
    <name evidence="1" type="ORF">F1559_002200</name>
</gene>
<dbReference type="Proteomes" id="UP000530660">
    <property type="component" value="Unassembled WGS sequence"/>
</dbReference>
<dbReference type="EMBL" id="VWRR01000002">
    <property type="protein sequence ID" value="KAF6004809.1"/>
    <property type="molecule type" value="Genomic_DNA"/>
</dbReference>
<sequence length="226" mass="25858">MEIRGFLRENGFEADGRLPSEREFVSARFPRADLLYPIRLHGGWEAVAAKLNLKPTSVARPRSLFVTFAVNLRRGRMMPPNFWKKFENLEKELNDFIATHCEERSLMPTARQLLSHNRSDLIRAIRKHGGFPKVAERLRLKIHRKPNGFWDDEQRTFVELKKFIVEHSLPLNLVPTYKVMHSLGASGLANAVARHGGTARFAELLTNALQSCSQDRETRRFPASGA</sequence>
<keyword evidence="2" id="KW-1185">Reference proteome</keyword>
<dbReference type="OrthoDB" id="2779at2759"/>
<comment type="caution">
    <text evidence="1">The sequence shown here is derived from an EMBL/GenBank/DDBJ whole genome shotgun (WGS) entry which is preliminary data.</text>
</comment>
<dbReference type="AlphaFoldDB" id="A0A7J7IQ12"/>
<organism evidence="1 2">
    <name type="scientific">Cyanidiococcus yangmingshanensis</name>
    <dbReference type="NCBI Taxonomy" id="2690220"/>
    <lineage>
        <taxon>Eukaryota</taxon>
        <taxon>Rhodophyta</taxon>
        <taxon>Bangiophyceae</taxon>
        <taxon>Cyanidiales</taxon>
        <taxon>Cyanidiaceae</taxon>
        <taxon>Cyanidiococcus</taxon>
    </lineage>
</organism>
<evidence type="ECO:0000313" key="2">
    <source>
        <dbReference type="Proteomes" id="UP000530660"/>
    </source>
</evidence>